<protein>
    <recommendedName>
        <fullName evidence="4">DUF58 domain-containing protein</fullName>
    </recommendedName>
</protein>
<keyword evidence="1" id="KW-0472">Membrane</keyword>
<proteinExistence type="predicted"/>
<feature type="transmembrane region" description="Helical" evidence="1">
    <location>
        <begin position="12"/>
        <end position="32"/>
    </location>
</feature>
<evidence type="ECO:0000256" key="1">
    <source>
        <dbReference type="SAM" id="Phobius"/>
    </source>
</evidence>
<sequence length="312" mass="33938">MDLWRDRRLRLSVTRLGMEFLVALLALGAAAVNTGNNLLYLVFSLMLGLFLASGWISRRAIRDLEVLGVEEGNLFARVKGAVKVRYRDGDPARLRALEVRLDLAGARAEAAFVRGGDGTREGVAAVQVTPAQRGWTPLRNVELRTAFPFGFMEKAWSVPLDQRILVLPHPRTLAGGPGGLGDAPFPLARAGAASPDGARPFRERDPLSRVHWKRTAQRGEPWVRTFEDEAARGVRLVLDLAAWEPGPAFERELEGLSGSVLQARLQRRQVRLEAAGSDGRVAVDGPGPCWRALALAQAGGLVRDLCSGPDFA</sequence>
<reference evidence="2" key="1">
    <citation type="journal article" date="2023" name="Int. J. Syst. Evol. Microbiol.">
        <title>Mesoterricola silvestris gen. nov., sp. nov., Mesoterricola sediminis sp. nov., Geothrix oryzae sp. nov., Geothrix edaphica sp. nov., Geothrix rubra sp. nov., and Geothrix limicola sp. nov., six novel members of Acidobacteriota isolated from soils.</title>
        <authorList>
            <person name="Itoh H."/>
            <person name="Sugisawa Y."/>
            <person name="Mise K."/>
            <person name="Xu Z."/>
            <person name="Kuniyasu M."/>
            <person name="Ushijima N."/>
            <person name="Kawano K."/>
            <person name="Kobayashi E."/>
            <person name="Shiratori Y."/>
            <person name="Masuda Y."/>
            <person name="Senoo K."/>
        </authorList>
    </citation>
    <scope>NUCLEOTIDE SEQUENCE</scope>
    <source>
        <strain evidence="2">W786</strain>
    </source>
</reference>
<keyword evidence="1" id="KW-1133">Transmembrane helix</keyword>
<evidence type="ECO:0008006" key="4">
    <source>
        <dbReference type="Google" id="ProtNLM"/>
    </source>
</evidence>
<dbReference type="AlphaFoldDB" id="A0AA48KDG2"/>
<dbReference type="Proteomes" id="UP001228113">
    <property type="component" value="Chromosome"/>
</dbReference>
<dbReference type="PANTHER" id="PTHR34351:SF1">
    <property type="entry name" value="SLR1927 PROTEIN"/>
    <property type="match status" value="1"/>
</dbReference>
<name>A0AA48KDG2_9BACT</name>
<accession>A0AA48KDG2</accession>
<dbReference type="PANTHER" id="PTHR34351">
    <property type="entry name" value="SLR1927 PROTEIN-RELATED"/>
    <property type="match status" value="1"/>
</dbReference>
<dbReference type="KEGG" id="msea:METESE_32320"/>
<organism evidence="2 3">
    <name type="scientific">Mesoterricola sediminis</name>
    <dbReference type="NCBI Taxonomy" id="2927980"/>
    <lineage>
        <taxon>Bacteria</taxon>
        <taxon>Pseudomonadati</taxon>
        <taxon>Acidobacteriota</taxon>
        <taxon>Holophagae</taxon>
        <taxon>Holophagales</taxon>
        <taxon>Holophagaceae</taxon>
        <taxon>Mesoterricola</taxon>
    </lineage>
</organism>
<keyword evidence="1" id="KW-0812">Transmembrane</keyword>
<keyword evidence="3" id="KW-1185">Reference proteome</keyword>
<evidence type="ECO:0000313" key="3">
    <source>
        <dbReference type="Proteomes" id="UP001228113"/>
    </source>
</evidence>
<evidence type="ECO:0000313" key="2">
    <source>
        <dbReference type="EMBL" id="BDU78274.1"/>
    </source>
</evidence>
<gene>
    <name evidence="2" type="ORF">METESE_32320</name>
</gene>
<dbReference type="EMBL" id="AP027081">
    <property type="protein sequence ID" value="BDU78274.1"/>
    <property type="molecule type" value="Genomic_DNA"/>
</dbReference>